<feature type="domain" description="Amidohydrolase-related" evidence="4">
    <location>
        <begin position="69"/>
        <end position="317"/>
    </location>
</feature>
<dbReference type="PANTHER" id="PTHR21240:SF30">
    <property type="entry name" value="AMIDOHYDROLASE-RELATED DOMAIN-CONTAINING PROTEIN-RELATED"/>
    <property type="match status" value="1"/>
</dbReference>
<evidence type="ECO:0000259" key="4">
    <source>
        <dbReference type="Pfam" id="PF04909"/>
    </source>
</evidence>
<keyword evidence="1 3" id="KW-0210">Decarboxylase</keyword>
<dbReference type="VEuPathDB" id="FungiDB:PV06_07536"/>
<gene>
    <name evidence="5" type="ORF">PV06_07536</name>
</gene>
<dbReference type="Gene3D" id="3.20.20.140">
    <property type="entry name" value="Metal-dependent hydrolases"/>
    <property type="match status" value="1"/>
</dbReference>
<organism evidence="5 6">
    <name type="scientific">Exophiala oligosperma</name>
    <dbReference type="NCBI Taxonomy" id="215243"/>
    <lineage>
        <taxon>Eukaryota</taxon>
        <taxon>Fungi</taxon>
        <taxon>Dikarya</taxon>
        <taxon>Ascomycota</taxon>
        <taxon>Pezizomycotina</taxon>
        <taxon>Eurotiomycetes</taxon>
        <taxon>Chaetothyriomycetidae</taxon>
        <taxon>Chaetothyriales</taxon>
        <taxon>Herpotrichiellaceae</taxon>
        <taxon>Exophiala</taxon>
    </lineage>
</organism>
<evidence type="ECO:0000256" key="2">
    <source>
        <dbReference type="ARBA" id="ARBA00023239"/>
    </source>
</evidence>
<dbReference type="Pfam" id="PF04909">
    <property type="entry name" value="Amidohydro_2"/>
    <property type="match status" value="1"/>
</dbReference>
<dbReference type="InterPro" id="IPR032466">
    <property type="entry name" value="Metal_Hydrolase"/>
</dbReference>
<dbReference type="InterPro" id="IPR006680">
    <property type="entry name" value="Amidohydro-rel"/>
</dbReference>
<dbReference type="PANTHER" id="PTHR21240">
    <property type="entry name" value="2-AMINO-3-CARBOXYLMUCONATE-6-SEMIALDEHYDE DECARBOXYLASE"/>
    <property type="match status" value="1"/>
</dbReference>
<dbReference type="STRING" id="215243.A0A0D2DXR8"/>
<reference evidence="5 6" key="1">
    <citation type="submission" date="2015-01" db="EMBL/GenBank/DDBJ databases">
        <title>The Genome Sequence of Exophiala oligosperma CBS72588.</title>
        <authorList>
            <consortium name="The Broad Institute Genomics Platform"/>
            <person name="Cuomo C."/>
            <person name="de Hoog S."/>
            <person name="Gorbushina A."/>
            <person name="Stielow B."/>
            <person name="Teixiera M."/>
            <person name="Abouelleil A."/>
            <person name="Chapman S.B."/>
            <person name="Priest M."/>
            <person name="Young S.K."/>
            <person name="Wortman J."/>
            <person name="Nusbaum C."/>
            <person name="Birren B."/>
        </authorList>
    </citation>
    <scope>NUCLEOTIDE SEQUENCE [LARGE SCALE GENOMIC DNA]</scope>
    <source>
        <strain evidence="5 6">CBS 72588</strain>
    </source>
</reference>
<keyword evidence="6" id="KW-1185">Reference proteome</keyword>
<dbReference type="HOGENOM" id="CLU_039329_5_1_1"/>
<keyword evidence="2 3" id="KW-0456">Lyase</keyword>
<sequence>MAIDLIALEEHFTGQAVAKRPSAADHPQYMLPQAIREKLEDLGEGRFREMELGNVSVQVVSHIPVVEPPEICAAVNDQLFKAVKASKGRLRAFGLLPMAHPEAITAELERCVKSLGFLGAVIINHANGRYYDDPAYWPMWEKAQELDVPITLHPTTAADMVAHKGNYDHQVQTLLAGPALRWHVDTAAHVLRLYGSGLFDAFPRLKLILGHDGETLPFSMDRIASVFAHRWGGNKRDFRTVWNENCWITNSGMFEMAPFECCLKVCKPDRIMYSVDYPFESTKSGLEFIEKLELSGLVTKEQFEMICSGNAKKLLRL</sequence>
<dbReference type="InterPro" id="IPR032465">
    <property type="entry name" value="ACMSD"/>
</dbReference>
<accession>A0A0D2DXR8</accession>
<dbReference type="GeneID" id="27359610"/>
<proteinExistence type="inferred from homology"/>
<evidence type="ECO:0000256" key="1">
    <source>
        <dbReference type="ARBA" id="ARBA00022793"/>
    </source>
</evidence>
<dbReference type="OrthoDB" id="432010at2759"/>
<name>A0A0D2DXR8_9EURO</name>
<protein>
    <recommendedName>
        <fullName evidence="4">Amidohydrolase-related domain-containing protein</fullName>
    </recommendedName>
</protein>
<evidence type="ECO:0000256" key="3">
    <source>
        <dbReference type="RuleBase" id="RU366045"/>
    </source>
</evidence>
<comment type="similarity">
    <text evidence="3">Belongs to the metallo-dependent hydrolases superfamily.</text>
</comment>
<dbReference type="GO" id="GO:0005829">
    <property type="term" value="C:cytosol"/>
    <property type="evidence" value="ECO:0007669"/>
    <property type="project" value="TreeGrafter"/>
</dbReference>
<dbReference type="GO" id="GO:0019748">
    <property type="term" value="P:secondary metabolic process"/>
    <property type="evidence" value="ECO:0007669"/>
    <property type="project" value="TreeGrafter"/>
</dbReference>
<dbReference type="GO" id="GO:0016787">
    <property type="term" value="F:hydrolase activity"/>
    <property type="evidence" value="ECO:0007669"/>
    <property type="project" value="InterPro"/>
</dbReference>
<dbReference type="AlphaFoldDB" id="A0A0D2DXR8"/>
<dbReference type="GO" id="GO:0016831">
    <property type="term" value="F:carboxy-lyase activity"/>
    <property type="evidence" value="ECO:0007669"/>
    <property type="project" value="UniProtKB-KW"/>
</dbReference>
<dbReference type="SUPFAM" id="SSF51556">
    <property type="entry name" value="Metallo-dependent hydrolases"/>
    <property type="match status" value="1"/>
</dbReference>
<dbReference type="Proteomes" id="UP000053342">
    <property type="component" value="Unassembled WGS sequence"/>
</dbReference>
<evidence type="ECO:0000313" key="5">
    <source>
        <dbReference type="EMBL" id="KIW40329.1"/>
    </source>
</evidence>
<dbReference type="EMBL" id="KN847338">
    <property type="protein sequence ID" value="KIW40329.1"/>
    <property type="molecule type" value="Genomic_DNA"/>
</dbReference>
<evidence type="ECO:0000313" key="6">
    <source>
        <dbReference type="Proteomes" id="UP000053342"/>
    </source>
</evidence>
<dbReference type="RefSeq" id="XP_016260545.1">
    <property type="nucleotide sequence ID" value="XM_016408791.1"/>
</dbReference>